<dbReference type="EMBL" id="CP041637">
    <property type="protein sequence ID" value="QDO95508.1"/>
    <property type="molecule type" value="Genomic_DNA"/>
</dbReference>
<evidence type="ECO:0000313" key="3">
    <source>
        <dbReference type="EMBL" id="QDO95508.1"/>
    </source>
</evidence>
<dbReference type="AlphaFoldDB" id="A0A516GVF5"/>
<dbReference type="OrthoDB" id="1150003at2"/>
<accession>A0A516GVF5</accession>
<dbReference type="RefSeq" id="WP_143382414.1">
    <property type="nucleotide sequence ID" value="NZ_CP041637.1"/>
</dbReference>
<proteinExistence type="predicted"/>
<dbReference type="CDD" id="cd00146">
    <property type="entry name" value="PKD"/>
    <property type="match status" value="1"/>
</dbReference>
<dbReference type="Proteomes" id="UP000319209">
    <property type="component" value="Chromosome"/>
</dbReference>
<sequence>MKVNLRLKKGLKYVALVLSLFIVACQPDEVGDGNGITTSDLDAGFTVTEVADANNTYLFTANGSYISSSWDFDNGSGFVSGRTNEAVFYPDAGTYNVMHKVTGIGGVAETYSQTIEVETSDPIAGNLVKGGSFQDEIDHSEWTILNISGGNANWIFNEGSATIVASDYNQQAIYQAIEVVAGKEYQINMIVSGDGNDEAWFEVMASTVEPIQWNDYASNVVMGLNTWSGCGAGTFSGLLSTVGCVDNSFTSSRSNTVTFETSGTIYLVIKCGGGTVPGYTITNVEMRGTGSN</sequence>
<dbReference type="InterPro" id="IPR000601">
    <property type="entry name" value="PKD_dom"/>
</dbReference>
<protein>
    <recommendedName>
        <fullName evidence="2">PKD domain-containing protein</fullName>
    </recommendedName>
</protein>
<evidence type="ECO:0000256" key="1">
    <source>
        <dbReference type="SAM" id="SignalP"/>
    </source>
</evidence>
<keyword evidence="1" id="KW-0732">Signal</keyword>
<feature type="signal peptide" evidence="1">
    <location>
        <begin position="1"/>
        <end position="24"/>
    </location>
</feature>
<evidence type="ECO:0000313" key="4">
    <source>
        <dbReference type="Proteomes" id="UP000319209"/>
    </source>
</evidence>
<gene>
    <name evidence="3" type="ORF">FNB79_16525</name>
</gene>
<dbReference type="PROSITE" id="PS50093">
    <property type="entry name" value="PKD"/>
    <property type="match status" value="1"/>
</dbReference>
<dbReference type="PROSITE" id="PS51257">
    <property type="entry name" value="PROKAR_LIPOPROTEIN"/>
    <property type="match status" value="1"/>
</dbReference>
<dbReference type="InterPro" id="IPR035986">
    <property type="entry name" value="PKD_dom_sf"/>
</dbReference>
<dbReference type="SUPFAM" id="SSF49299">
    <property type="entry name" value="PKD domain"/>
    <property type="match status" value="1"/>
</dbReference>
<feature type="chain" id="PRO_5021845970" description="PKD domain-containing protein" evidence="1">
    <location>
        <begin position="25"/>
        <end position="292"/>
    </location>
</feature>
<dbReference type="Gene3D" id="2.60.40.10">
    <property type="entry name" value="Immunoglobulins"/>
    <property type="match status" value="1"/>
</dbReference>
<keyword evidence="4" id="KW-1185">Reference proteome</keyword>
<reference evidence="3 4" key="1">
    <citation type="submission" date="2019-07" db="EMBL/GenBank/DDBJ databases">
        <title>Genome sequencing for Formosa sp. PS13.</title>
        <authorList>
            <person name="Park S.-J."/>
        </authorList>
    </citation>
    <scope>NUCLEOTIDE SEQUENCE [LARGE SCALE GENOMIC DNA]</scope>
    <source>
        <strain evidence="3 4">PS13</strain>
    </source>
</reference>
<name>A0A516GVF5_9FLAO</name>
<dbReference type="KEGG" id="fop:FNB79_16525"/>
<evidence type="ECO:0000259" key="2">
    <source>
        <dbReference type="PROSITE" id="PS50093"/>
    </source>
</evidence>
<organism evidence="3 4">
    <name type="scientific">Formosa sediminum</name>
    <dbReference type="NCBI Taxonomy" id="2594004"/>
    <lineage>
        <taxon>Bacteria</taxon>
        <taxon>Pseudomonadati</taxon>
        <taxon>Bacteroidota</taxon>
        <taxon>Flavobacteriia</taxon>
        <taxon>Flavobacteriales</taxon>
        <taxon>Flavobacteriaceae</taxon>
        <taxon>Formosa</taxon>
    </lineage>
</organism>
<dbReference type="InterPro" id="IPR013783">
    <property type="entry name" value="Ig-like_fold"/>
</dbReference>
<feature type="domain" description="PKD" evidence="2">
    <location>
        <begin position="60"/>
        <end position="118"/>
    </location>
</feature>